<gene>
    <name evidence="1" type="ORF">DERF_009127</name>
</gene>
<organism evidence="1 2">
    <name type="scientific">Dermatophagoides farinae</name>
    <name type="common">American house dust mite</name>
    <dbReference type="NCBI Taxonomy" id="6954"/>
    <lineage>
        <taxon>Eukaryota</taxon>
        <taxon>Metazoa</taxon>
        <taxon>Ecdysozoa</taxon>
        <taxon>Arthropoda</taxon>
        <taxon>Chelicerata</taxon>
        <taxon>Arachnida</taxon>
        <taxon>Acari</taxon>
        <taxon>Acariformes</taxon>
        <taxon>Sarcoptiformes</taxon>
        <taxon>Astigmata</taxon>
        <taxon>Psoroptidia</taxon>
        <taxon>Analgoidea</taxon>
        <taxon>Pyroglyphidae</taxon>
        <taxon>Dermatophagoidinae</taxon>
        <taxon>Dermatophagoides</taxon>
    </lineage>
</organism>
<keyword evidence="2" id="KW-1185">Reference proteome</keyword>
<dbReference type="AlphaFoldDB" id="A0A922L289"/>
<name>A0A922L289_DERFA</name>
<accession>A0A922L289</accession>
<dbReference type="EMBL" id="ASGP02000004">
    <property type="protein sequence ID" value="KAH9510606.1"/>
    <property type="molecule type" value="Genomic_DNA"/>
</dbReference>
<reference evidence="1" key="1">
    <citation type="submission" date="2013-05" db="EMBL/GenBank/DDBJ databases">
        <authorList>
            <person name="Yim A.K.Y."/>
            <person name="Chan T.F."/>
            <person name="Ji K.M."/>
            <person name="Liu X.Y."/>
            <person name="Zhou J.W."/>
            <person name="Li R.Q."/>
            <person name="Yang K.Y."/>
            <person name="Li J."/>
            <person name="Li M."/>
            <person name="Law P.T.W."/>
            <person name="Wu Y.L."/>
            <person name="Cai Z.L."/>
            <person name="Qin H."/>
            <person name="Bao Y."/>
            <person name="Leung R.K.K."/>
            <person name="Ng P.K.S."/>
            <person name="Zou J."/>
            <person name="Zhong X.J."/>
            <person name="Ran P.X."/>
            <person name="Zhong N.S."/>
            <person name="Liu Z.G."/>
            <person name="Tsui S.K.W."/>
        </authorList>
    </citation>
    <scope>NUCLEOTIDE SEQUENCE</scope>
    <source>
        <strain evidence="1">Derf</strain>
        <tissue evidence="1">Whole organism</tissue>
    </source>
</reference>
<proteinExistence type="predicted"/>
<evidence type="ECO:0000313" key="2">
    <source>
        <dbReference type="Proteomes" id="UP000790347"/>
    </source>
</evidence>
<dbReference type="Proteomes" id="UP000790347">
    <property type="component" value="Unassembled WGS sequence"/>
</dbReference>
<comment type="caution">
    <text evidence="1">The sequence shown here is derived from an EMBL/GenBank/DDBJ whole genome shotgun (WGS) entry which is preliminary data.</text>
</comment>
<sequence>MPTMIIRIVWNNSSMYCININILLNDLCFEMDLFDVFDLDQNPMILKKVMIMVKKIDDHRRRC</sequence>
<reference evidence="1" key="2">
    <citation type="journal article" date="2022" name="Res Sq">
        <title>Comparative Genomics Reveals Insights into the Divergent Evolution of Astigmatic Mites and Household Pest Adaptations.</title>
        <authorList>
            <person name="Xiong Q."/>
            <person name="Wan A.T.-Y."/>
            <person name="Liu X.-Y."/>
            <person name="Fung C.S.-H."/>
            <person name="Xiao X."/>
            <person name="Malainual N."/>
            <person name="Hou J."/>
            <person name="Wang L."/>
            <person name="Wang M."/>
            <person name="Yang K."/>
            <person name="Cui Y."/>
            <person name="Leung E."/>
            <person name="Nong W."/>
            <person name="Shin S.-K."/>
            <person name="Au S."/>
            <person name="Jeong K.Y."/>
            <person name="Chew F.T."/>
            <person name="Hui J."/>
            <person name="Leung T.F."/>
            <person name="Tungtrongchitr A."/>
            <person name="Zhong N."/>
            <person name="Liu Z."/>
            <person name="Tsui S."/>
        </authorList>
    </citation>
    <scope>NUCLEOTIDE SEQUENCE</scope>
    <source>
        <strain evidence="1">Derf</strain>
        <tissue evidence="1">Whole organism</tissue>
    </source>
</reference>
<protein>
    <submittedName>
        <fullName evidence="1">Uncharacterized protein</fullName>
    </submittedName>
</protein>
<evidence type="ECO:0000313" key="1">
    <source>
        <dbReference type="EMBL" id="KAH9510606.1"/>
    </source>
</evidence>